<dbReference type="KEGG" id="vg:10326771"/>
<keyword evidence="2" id="KW-1185">Reference proteome</keyword>
<dbReference type="EMBL" id="GU071095">
    <property type="protein sequence ID" value="ADO97481.1"/>
    <property type="molecule type" value="Genomic_DNA"/>
</dbReference>
<reference evidence="1 2" key="1">
    <citation type="journal article" date="2010" name="Environ. Microbiol.">
        <title>Genomic analysis of oceanic cyanobacterial myoviruses compared with T4-like myoviruses from diverse hosts and environments.</title>
        <authorList>
            <person name="Sullivan M.B."/>
            <person name="Huang K.H."/>
            <person name="Ignacio-Espinoza J.C."/>
            <person name="Berlin A.M."/>
            <person name="Kelly L."/>
            <person name="Weigele P.R."/>
            <person name="DeFrancesco A.S."/>
            <person name="Kern S.E."/>
            <person name="Thompson L.R."/>
            <person name="Young S."/>
            <person name="Yandava C."/>
            <person name="Fu R."/>
            <person name="Krastins B."/>
            <person name="Chase M."/>
            <person name="Sarracino D."/>
            <person name="Osburne M.S."/>
            <person name="Henn M.R."/>
            <person name="Chisholm S.W."/>
        </authorList>
    </citation>
    <scope>NUCLEOTIDE SEQUENCE [LARGE SCALE GENOMIC DNA]</scope>
    <source>
        <strain evidence="1">8017-1</strain>
    </source>
</reference>
<accession>E3SJ33</accession>
<dbReference type="GeneID" id="10326771"/>
<evidence type="ECO:0000313" key="2">
    <source>
        <dbReference type="Proteomes" id="UP000006524"/>
    </source>
</evidence>
<evidence type="ECO:0000313" key="1">
    <source>
        <dbReference type="EMBL" id="ADO97481.1"/>
    </source>
</evidence>
<dbReference type="RefSeq" id="YP_004322295.1">
    <property type="nucleotide sequence ID" value="NC_015279.1"/>
</dbReference>
<sequence>MKKKDYPYPLYAPWTAVEAGKKKFREWLKKKTEDSKS</sequence>
<gene>
    <name evidence="1" type="ORF">SSM2_139</name>
</gene>
<dbReference type="Proteomes" id="UP000006524">
    <property type="component" value="Segment"/>
</dbReference>
<proteinExistence type="predicted"/>
<name>E3SJ33_9CAUD</name>
<protein>
    <submittedName>
        <fullName evidence="1">Uncharacterized protein</fullName>
    </submittedName>
</protein>
<organism evidence="1 2">
    <name type="scientific">Synechococcus phage S-SM2</name>
    <dbReference type="NCBI Taxonomy" id="444860"/>
    <lineage>
        <taxon>Viruses</taxon>
        <taxon>Duplodnaviria</taxon>
        <taxon>Heunggongvirae</taxon>
        <taxon>Uroviricota</taxon>
        <taxon>Caudoviricetes</taxon>
        <taxon>Pantevenvirales</taxon>
        <taxon>Kyanoviridae</taxon>
        <taxon>Nilusvirus</taxon>
        <taxon>Nilusvirus ssm2</taxon>
    </lineage>
</organism>